<evidence type="ECO:0000313" key="10">
    <source>
        <dbReference type="EMBL" id="GAA0155754.1"/>
    </source>
</evidence>
<keyword evidence="11" id="KW-1185">Reference proteome</keyword>
<evidence type="ECO:0000259" key="9">
    <source>
        <dbReference type="PROSITE" id="PS51473"/>
    </source>
</evidence>
<evidence type="ECO:0000256" key="2">
    <source>
        <dbReference type="ARBA" id="ARBA00022581"/>
    </source>
</evidence>
<dbReference type="AlphaFoldDB" id="A0AAV3PW74"/>
<keyword evidence="4" id="KW-0677">Repeat</keyword>
<comment type="similarity">
    <text evidence="8">Belongs to the cysteine-rich repeat secretory protein family. Plasmodesmata-located proteins (PDLD) subfamily.</text>
</comment>
<dbReference type="PANTHER" id="PTHR32080">
    <property type="entry name" value="ANTIFUNGAL PROTEIN GINKBILOBIN-2-LIKE"/>
    <property type="match status" value="1"/>
</dbReference>
<dbReference type="EMBL" id="BAABME010002704">
    <property type="protein sequence ID" value="GAA0155754.1"/>
    <property type="molecule type" value="Genomic_DNA"/>
</dbReference>
<dbReference type="Gene3D" id="3.30.430.20">
    <property type="entry name" value="Gnk2 domain, C-X8-C-X2-C motif"/>
    <property type="match status" value="1"/>
</dbReference>
<dbReference type="InterPro" id="IPR002902">
    <property type="entry name" value="GNK2"/>
</dbReference>
<comment type="caution">
    <text evidence="10">The sequence shown here is derived from an EMBL/GenBank/DDBJ whole genome shotgun (WGS) entry which is preliminary data.</text>
</comment>
<dbReference type="PROSITE" id="PS51473">
    <property type="entry name" value="GNK2"/>
    <property type="match status" value="1"/>
</dbReference>
<evidence type="ECO:0000256" key="3">
    <source>
        <dbReference type="ARBA" id="ARBA00022729"/>
    </source>
</evidence>
<evidence type="ECO:0000256" key="7">
    <source>
        <dbReference type="ARBA" id="ARBA00024184"/>
    </source>
</evidence>
<name>A0AAV3PW74_LITER</name>
<dbReference type="InterPro" id="IPR038408">
    <property type="entry name" value="GNK2_sf"/>
</dbReference>
<dbReference type="Proteomes" id="UP001454036">
    <property type="component" value="Unassembled WGS sequence"/>
</dbReference>
<dbReference type="Pfam" id="PF01657">
    <property type="entry name" value="Stress-antifung"/>
    <property type="match status" value="1"/>
</dbReference>
<proteinExistence type="inferred from homology"/>
<evidence type="ECO:0000256" key="6">
    <source>
        <dbReference type="ARBA" id="ARBA00023157"/>
    </source>
</evidence>
<evidence type="ECO:0000256" key="8">
    <source>
        <dbReference type="ARBA" id="ARBA00038393"/>
    </source>
</evidence>
<gene>
    <name evidence="10" type="ORF">LIER_13412</name>
</gene>
<sequence length="144" mass="16450">MVTLYKQARNLDYQTSDCEVLTNKVADRIFHLNIESCNQYNASSNLSSGLNATFSDLRRQLLHDEKHFATAESSSHEEMVFTNVQCRNYLSTEDCVNCFDAAKFELENCSFAGNGAWVIYDGCFLRYEDTFFYEQTTLPGTDAN</sequence>
<dbReference type="InterPro" id="IPR051378">
    <property type="entry name" value="Cell2Cell_Antifungal"/>
</dbReference>
<keyword evidence="3" id="KW-0732">Signal</keyword>
<keyword evidence="5" id="KW-0965">Cell junction</keyword>
<dbReference type="CDD" id="cd23509">
    <property type="entry name" value="Gnk2-like"/>
    <property type="match status" value="1"/>
</dbReference>
<protein>
    <recommendedName>
        <fullName evidence="9">Gnk2-homologous domain-containing protein</fullName>
    </recommendedName>
</protein>
<accession>A0AAV3PW74</accession>
<evidence type="ECO:0000256" key="4">
    <source>
        <dbReference type="ARBA" id="ARBA00022737"/>
    </source>
</evidence>
<evidence type="ECO:0000256" key="1">
    <source>
        <dbReference type="ARBA" id="ARBA00004251"/>
    </source>
</evidence>
<organism evidence="10 11">
    <name type="scientific">Lithospermum erythrorhizon</name>
    <name type="common">Purple gromwell</name>
    <name type="synonym">Lithospermum officinale var. erythrorhizon</name>
    <dbReference type="NCBI Taxonomy" id="34254"/>
    <lineage>
        <taxon>Eukaryota</taxon>
        <taxon>Viridiplantae</taxon>
        <taxon>Streptophyta</taxon>
        <taxon>Embryophyta</taxon>
        <taxon>Tracheophyta</taxon>
        <taxon>Spermatophyta</taxon>
        <taxon>Magnoliopsida</taxon>
        <taxon>eudicotyledons</taxon>
        <taxon>Gunneridae</taxon>
        <taxon>Pentapetalae</taxon>
        <taxon>asterids</taxon>
        <taxon>lamiids</taxon>
        <taxon>Boraginales</taxon>
        <taxon>Boraginaceae</taxon>
        <taxon>Boraginoideae</taxon>
        <taxon>Lithospermeae</taxon>
        <taxon>Lithospermum</taxon>
    </lineage>
</organism>
<keyword evidence="2" id="KW-0945">Host-virus interaction</keyword>
<reference evidence="10 11" key="1">
    <citation type="submission" date="2024-01" db="EMBL/GenBank/DDBJ databases">
        <title>The complete chloroplast genome sequence of Lithospermum erythrorhizon: insights into the phylogenetic relationship among Boraginaceae species and the maternal lineages of purple gromwells.</title>
        <authorList>
            <person name="Okada T."/>
            <person name="Watanabe K."/>
        </authorList>
    </citation>
    <scope>NUCLEOTIDE SEQUENCE [LARGE SCALE GENOMIC DNA]</scope>
</reference>
<dbReference type="GO" id="GO:0009506">
    <property type="term" value="C:plasmodesma"/>
    <property type="evidence" value="ECO:0007669"/>
    <property type="project" value="UniProtKB-SubCell"/>
</dbReference>
<dbReference type="GO" id="GO:0005886">
    <property type="term" value="C:plasma membrane"/>
    <property type="evidence" value="ECO:0007669"/>
    <property type="project" value="UniProtKB-SubCell"/>
</dbReference>
<dbReference type="PANTHER" id="PTHR32080:SF27">
    <property type="entry name" value="OS01G0548750 PROTEIN"/>
    <property type="match status" value="1"/>
</dbReference>
<comment type="subcellular location">
    <subcellularLocation>
        <location evidence="7">Cell junction</location>
        <location evidence="7">Plasmodesma</location>
    </subcellularLocation>
    <subcellularLocation>
        <location evidence="1">Cell membrane</location>
        <topology evidence="1">Single-pass type I membrane protein</topology>
    </subcellularLocation>
</comment>
<feature type="domain" description="Gnk2-homologous" evidence="9">
    <location>
        <begin position="28"/>
        <end position="132"/>
    </location>
</feature>
<evidence type="ECO:0000256" key="5">
    <source>
        <dbReference type="ARBA" id="ARBA00022949"/>
    </source>
</evidence>
<keyword evidence="6" id="KW-1015">Disulfide bond</keyword>
<evidence type="ECO:0000313" key="11">
    <source>
        <dbReference type="Proteomes" id="UP001454036"/>
    </source>
</evidence>